<sequence length="107" mass="11696">MSQALQAALAHVEQACKLACMHGTCRNARKQGCMPTCMFVGVHECTHACHQPCMQACMHACMQARRNSKAAPQLQPTSGAVPAMTKWSVSTAVFATLHERERLLCRP</sequence>
<protein>
    <submittedName>
        <fullName evidence="1">Uncharacterized protein</fullName>
    </submittedName>
</protein>
<accession>A0A7R9W0I6</accession>
<organism evidence="1">
    <name type="scientific">Chlamydomonas euryale</name>
    <dbReference type="NCBI Taxonomy" id="1486919"/>
    <lineage>
        <taxon>Eukaryota</taxon>
        <taxon>Viridiplantae</taxon>
        <taxon>Chlorophyta</taxon>
        <taxon>core chlorophytes</taxon>
        <taxon>Chlorophyceae</taxon>
        <taxon>CS clade</taxon>
        <taxon>Chlamydomonadales</taxon>
        <taxon>Chlamydomonadaceae</taxon>
        <taxon>Chlamydomonas</taxon>
    </lineage>
</organism>
<proteinExistence type="predicted"/>
<dbReference type="EMBL" id="HBEC01044812">
    <property type="protein sequence ID" value="CAD8310855.1"/>
    <property type="molecule type" value="Transcribed_RNA"/>
</dbReference>
<reference evidence="1" key="1">
    <citation type="submission" date="2021-01" db="EMBL/GenBank/DDBJ databases">
        <authorList>
            <person name="Corre E."/>
            <person name="Pelletier E."/>
            <person name="Niang G."/>
            <person name="Scheremetjew M."/>
            <person name="Finn R."/>
            <person name="Kale V."/>
            <person name="Holt S."/>
            <person name="Cochrane G."/>
            <person name="Meng A."/>
            <person name="Brown T."/>
            <person name="Cohen L."/>
        </authorList>
    </citation>
    <scope>NUCLEOTIDE SEQUENCE</scope>
    <source>
        <strain evidence="1">CCMP219</strain>
    </source>
</reference>
<name>A0A7R9W0I6_9CHLO</name>
<gene>
    <name evidence="1" type="ORF">CEUR00632_LOCUS20903</name>
</gene>
<dbReference type="AlphaFoldDB" id="A0A7R9W0I6"/>
<evidence type="ECO:0000313" key="1">
    <source>
        <dbReference type="EMBL" id="CAD8310855.1"/>
    </source>
</evidence>